<feature type="transmembrane region" description="Helical" evidence="1">
    <location>
        <begin position="12"/>
        <end position="35"/>
    </location>
</feature>
<evidence type="ECO:0008006" key="4">
    <source>
        <dbReference type="Google" id="ProtNLM"/>
    </source>
</evidence>
<dbReference type="AlphaFoldDB" id="A0ABD2G7Y3"/>
<evidence type="ECO:0000256" key="1">
    <source>
        <dbReference type="SAM" id="Phobius"/>
    </source>
</evidence>
<keyword evidence="1" id="KW-0812">Transmembrane</keyword>
<reference evidence="2 3" key="2">
    <citation type="journal article" date="2024" name="G3 (Bethesda)">
        <title>The genome of the cryopelagic Antarctic bald notothen, Trematomus borchgrevinki.</title>
        <authorList>
            <person name="Rayamajhi N."/>
            <person name="Rivera-Colon A.G."/>
            <person name="Minhas B.F."/>
            <person name="Cheng C.C."/>
            <person name="Catchen J.M."/>
        </authorList>
    </citation>
    <scope>NUCLEOTIDE SEQUENCE [LARGE SCALE GENOMIC DNA]</scope>
    <source>
        <strain evidence="2">AGRC-2024</strain>
    </source>
</reference>
<dbReference type="Proteomes" id="UP001619887">
    <property type="component" value="Unassembled WGS sequence"/>
</dbReference>
<keyword evidence="1" id="KW-0472">Membrane</keyword>
<organism evidence="2 3">
    <name type="scientific">Pagothenia borchgrevinki</name>
    <name type="common">Bald rockcod</name>
    <name type="synonym">Trematomus borchgrevinki</name>
    <dbReference type="NCBI Taxonomy" id="8213"/>
    <lineage>
        <taxon>Eukaryota</taxon>
        <taxon>Metazoa</taxon>
        <taxon>Chordata</taxon>
        <taxon>Craniata</taxon>
        <taxon>Vertebrata</taxon>
        <taxon>Euteleostomi</taxon>
        <taxon>Actinopterygii</taxon>
        <taxon>Neopterygii</taxon>
        <taxon>Teleostei</taxon>
        <taxon>Neoteleostei</taxon>
        <taxon>Acanthomorphata</taxon>
        <taxon>Eupercaria</taxon>
        <taxon>Perciformes</taxon>
        <taxon>Notothenioidei</taxon>
        <taxon>Nototheniidae</taxon>
        <taxon>Pagothenia</taxon>
    </lineage>
</organism>
<keyword evidence="1" id="KW-1133">Transmembrane helix</keyword>
<reference evidence="2 3" key="1">
    <citation type="journal article" date="2022" name="G3 (Bethesda)">
        <title>Evaluating Illumina-, Nanopore-, and PacBio-based genome assembly strategies with the bald notothen, Trematomus borchgrevinki.</title>
        <authorList>
            <person name="Rayamajhi N."/>
            <person name="Cheng C.C."/>
            <person name="Catchen J.M."/>
        </authorList>
    </citation>
    <scope>NUCLEOTIDE SEQUENCE [LARGE SCALE GENOMIC DNA]</scope>
    <source>
        <strain evidence="2">AGRC-2024</strain>
    </source>
</reference>
<protein>
    <recommendedName>
        <fullName evidence="4">Transmembrane protein</fullName>
    </recommendedName>
</protein>
<dbReference type="EMBL" id="JBIYXZ010002082">
    <property type="protein sequence ID" value="KAL3049751.1"/>
    <property type="molecule type" value="Genomic_DNA"/>
</dbReference>
<evidence type="ECO:0000313" key="2">
    <source>
        <dbReference type="EMBL" id="KAL3049751.1"/>
    </source>
</evidence>
<name>A0ABD2G7Y3_PAGBO</name>
<proteinExistence type="predicted"/>
<gene>
    <name evidence="2" type="ORF">OYC64_009078</name>
</gene>
<keyword evidence="3" id="KW-1185">Reference proteome</keyword>
<evidence type="ECO:0000313" key="3">
    <source>
        <dbReference type="Proteomes" id="UP001619887"/>
    </source>
</evidence>
<feature type="transmembrane region" description="Helical" evidence="1">
    <location>
        <begin position="47"/>
        <end position="74"/>
    </location>
</feature>
<sequence length="104" mass="12226">MILRFSGSPSAPFQVLLLLFRVFLFQVLLFQVLLFQSLLFQVLLFQVFLLFQVLLPLLFQVILLLFQVLPLLLFQSPRQTERCATPESVYKDPLRGLNLKMRVR</sequence>
<accession>A0ABD2G7Y3</accession>
<comment type="caution">
    <text evidence="2">The sequence shown here is derived from an EMBL/GenBank/DDBJ whole genome shotgun (WGS) entry which is preliminary data.</text>
</comment>